<dbReference type="Gene3D" id="1.10.510.10">
    <property type="entry name" value="Transferase(Phosphotransferase) domain 1"/>
    <property type="match status" value="1"/>
</dbReference>
<evidence type="ECO:0000256" key="5">
    <source>
        <dbReference type="PROSITE-ProRule" id="PRU10141"/>
    </source>
</evidence>
<sequence>MNGESYPAAPGPSIQLTSSSTAVTARPILDEDTRSLVKRALASRVLTLEEIKTVVASLMTESTVVDSQRLADGLRNAGLLTRWQASKLLAGKSRGFFLGAYKLLRPLGRGGMGMVYLGEHQVMKRQMALKVLPPEALKDSRRIERFKEEARASAQLDHINIVRAYDFNEAGNKLYIVMEFVDGIDLHQIVARDGVMSYDAALDAVAQACEGLVHAHERGVIHRDIKPSNLMLRSDGVVKVSDMGLARIGWTEADDGQESKRLMGTADFVAPEQALNSKTVDARADIYSLGCTWYFLLTGKSPFRGESVAQRLAKHQTAAIPDVREVRSDCPEALAMLLMRMMAKKPADRPSSAADLLNQLQRLRAGRGDFDSRHEQLAAMVTRSDSTIDEKLFNATMDDSSGMPISEVEVVEVMEDFDFGSLPPLDAGGGSVSDFSSASSSHLSNGTIVRPGKTPTKSGVGNVARTAPSPQNGTSQKSADTQLVMLGIGLAIAVLALVLVVGVAAYTIARPLPQTAPKVKAMEDGKGGKVFVVE</sequence>
<dbReference type="PROSITE" id="PS50011">
    <property type="entry name" value="PROTEIN_KINASE_DOM"/>
    <property type="match status" value="1"/>
</dbReference>
<dbReference type="Pfam" id="PF00069">
    <property type="entry name" value="Pkinase"/>
    <property type="match status" value="1"/>
</dbReference>
<evidence type="ECO:0000256" key="2">
    <source>
        <dbReference type="ARBA" id="ARBA00022741"/>
    </source>
</evidence>
<evidence type="ECO:0000259" key="8">
    <source>
        <dbReference type="PROSITE" id="PS50011"/>
    </source>
</evidence>
<dbReference type="EC" id="2.7.11.1" evidence="9"/>
<gene>
    <name evidence="9" type="ORF">FHS27_002129</name>
</gene>
<dbReference type="PANTHER" id="PTHR43289:SF6">
    <property type="entry name" value="SERINE_THREONINE-PROTEIN KINASE NEKL-3"/>
    <property type="match status" value="1"/>
</dbReference>
<dbReference type="InterPro" id="IPR017441">
    <property type="entry name" value="Protein_kinase_ATP_BS"/>
</dbReference>
<dbReference type="GO" id="GO:0005524">
    <property type="term" value="F:ATP binding"/>
    <property type="evidence" value="ECO:0007669"/>
    <property type="project" value="UniProtKB-UniRule"/>
</dbReference>
<dbReference type="PROSITE" id="PS00107">
    <property type="entry name" value="PROTEIN_KINASE_ATP"/>
    <property type="match status" value="1"/>
</dbReference>
<keyword evidence="2 5" id="KW-0547">Nucleotide-binding</keyword>
<dbReference type="InterPro" id="IPR008271">
    <property type="entry name" value="Ser/Thr_kinase_AS"/>
</dbReference>
<dbReference type="SUPFAM" id="SSF56112">
    <property type="entry name" value="Protein kinase-like (PK-like)"/>
    <property type="match status" value="1"/>
</dbReference>
<evidence type="ECO:0000313" key="10">
    <source>
        <dbReference type="Proteomes" id="UP000536179"/>
    </source>
</evidence>
<dbReference type="GO" id="GO:0004674">
    <property type="term" value="F:protein serine/threonine kinase activity"/>
    <property type="evidence" value="ECO:0007669"/>
    <property type="project" value="UniProtKB-EC"/>
</dbReference>
<dbReference type="PROSITE" id="PS00108">
    <property type="entry name" value="PROTEIN_KINASE_ST"/>
    <property type="match status" value="1"/>
</dbReference>
<reference evidence="9 10" key="1">
    <citation type="submission" date="2020-08" db="EMBL/GenBank/DDBJ databases">
        <title>Genomic Encyclopedia of Type Strains, Phase III (KMG-III): the genomes of soil and plant-associated and newly described type strains.</title>
        <authorList>
            <person name="Whitman W."/>
        </authorList>
    </citation>
    <scope>NUCLEOTIDE SEQUENCE [LARGE SCALE GENOMIC DNA]</scope>
    <source>
        <strain evidence="9 10">CECT 8075</strain>
    </source>
</reference>
<feature type="binding site" evidence="5">
    <location>
        <position position="130"/>
    </location>
    <ligand>
        <name>ATP</name>
        <dbReference type="ChEBI" id="CHEBI:30616"/>
    </ligand>
</feature>
<keyword evidence="7" id="KW-0472">Membrane</keyword>
<dbReference type="AlphaFoldDB" id="A0A7W5H5V4"/>
<feature type="domain" description="Protein kinase" evidence="8">
    <location>
        <begin position="101"/>
        <end position="377"/>
    </location>
</feature>
<dbReference type="EMBL" id="JACHXU010000006">
    <property type="protein sequence ID" value="MBB3206320.1"/>
    <property type="molecule type" value="Genomic_DNA"/>
</dbReference>
<keyword evidence="10" id="KW-1185">Reference proteome</keyword>
<keyword evidence="7" id="KW-0812">Transmembrane</keyword>
<dbReference type="Gene3D" id="3.30.200.20">
    <property type="entry name" value="Phosphorylase Kinase, domain 1"/>
    <property type="match status" value="1"/>
</dbReference>
<dbReference type="Proteomes" id="UP000536179">
    <property type="component" value="Unassembled WGS sequence"/>
</dbReference>
<dbReference type="InterPro" id="IPR011009">
    <property type="entry name" value="Kinase-like_dom_sf"/>
</dbReference>
<dbReference type="PANTHER" id="PTHR43289">
    <property type="entry name" value="MITOGEN-ACTIVATED PROTEIN KINASE KINASE KINASE 20-RELATED"/>
    <property type="match status" value="1"/>
</dbReference>
<evidence type="ECO:0000313" key="9">
    <source>
        <dbReference type="EMBL" id="MBB3206320.1"/>
    </source>
</evidence>
<dbReference type="InterPro" id="IPR000719">
    <property type="entry name" value="Prot_kinase_dom"/>
</dbReference>
<feature type="compositionally biased region" description="Low complexity" evidence="6">
    <location>
        <begin position="432"/>
        <end position="446"/>
    </location>
</feature>
<organism evidence="9 10">
    <name type="scientific">Aporhodopirellula rubra</name>
    <dbReference type="NCBI Taxonomy" id="980271"/>
    <lineage>
        <taxon>Bacteria</taxon>
        <taxon>Pseudomonadati</taxon>
        <taxon>Planctomycetota</taxon>
        <taxon>Planctomycetia</taxon>
        <taxon>Pirellulales</taxon>
        <taxon>Pirellulaceae</taxon>
        <taxon>Aporhodopirellula</taxon>
    </lineage>
</organism>
<keyword evidence="4 5" id="KW-0067">ATP-binding</keyword>
<comment type="caution">
    <text evidence="9">The sequence shown here is derived from an EMBL/GenBank/DDBJ whole genome shotgun (WGS) entry which is preliminary data.</text>
</comment>
<evidence type="ECO:0000256" key="4">
    <source>
        <dbReference type="ARBA" id="ARBA00022840"/>
    </source>
</evidence>
<dbReference type="SMART" id="SM00220">
    <property type="entry name" value="S_TKc"/>
    <property type="match status" value="1"/>
</dbReference>
<proteinExistence type="predicted"/>
<protein>
    <submittedName>
        <fullName evidence="9">Serine/threonine-protein kinase</fullName>
        <ecNumber evidence="9">2.7.11.1</ecNumber>
    </submittedName>
</protein>
<evidence type="ECO:0000256" key="6">
    <source>
        <dbReference type="SAM" id="MobiDB-lite"/>
    </source>
</evidence>
<evidence type="ECO:0000256" key="1">
    <source>
        <dbReference type="ARBA" id="ARBA00022679"/>
    </source>
</evidence>
<evidence type="ECO:0000256" key="3">
    <source>
        <dbReference type="ARBA" id="ARBA00022777"/>
    </source>
</evidence>
<keyword evidence="7" id="KW-1133">Transmembrane helix</keyword>
<evidence type="ECO:0000256" key="7">
    <source>
        <dbReference type="SAM" id="Phobius"/>
    </source>
</evidence>
<feature type="region of interest" description="Disordered" evidence="6">
    <location>
        <begin position="430"/>
        <end position="477"/>
    </location>
</feature>
<keyword evidence="3 9" id="KW-0418">Kinase</keyword>
<keyword evidence="1 9" id="KW-0808">Transferase</keyword>
<name>A0A7W5H5V4_9BACT</name>
<dbReference type="RefSeq" id="WP_246419387.1">
    <property type="nucleotide sequence ID" value="NZ_JACHXU010000006.1"/>
</dbReference>
<accession>A0A7W5H5V4</accession>
<feature type="transmembrane region" description="Helical" evidence="7">
    <location>
        <begin position="483"/>
        <end position="508"/>
    </location>
</feature>
<feature type="compositionally biased region" description="Polar residues" evidence="6">
    <location>
        <begin position="468"/>
        <end position="477"/>
    </location>
</feature>
<dbReference type="CDD" id="cd14014">
    <property type="entry name" value="STKc_PknB_like"/>
    <property type="match status" value="1"/>
</dbReference>